<evidence type="ECO:0000313" key="1">
    <source>
        <dbReference type="EMBL" id="KPG26245.1"/>
    </source>
</evidence>
<sequence>MPTPTPTGAAETARLIADVVDAGLLARDVDDALAAIAHQMHLATIDAVERLVQRATLHADTEQWLDIPPDWRADPYLVRLVELAVADRAGLGVEPWLAAARSATEPHINYRLWGHTGRVKVPAPPRPRRARWADIGAVLGITAQAAQQRHRPKHGPLAVKDRLKTALWAAAVADQRPIKSSRQWASRSRKYPNG</sequence>
<proteinExistence type="predicted"/>
<dbReference type="RefSeq" id="WP_054430242.1">
    <property type="nucleotide sequence ID" value="NZ_LJFS01000047.1"/>
</dbReference>
<evidence type="ECO:0000313" key="2">
    <source>
        <dbReference type="Proteomes" id="UP000037962"/>
    </source>
</evidence>
<name>A0ABR5LKM3_9MYCO</name>
<keyword evidence="2" id="KW-1185">Reference proteome</keyword>
<comment type="caution">
    <text evidence="1">The sequence shown here is derived from an EMBL/GenBank/DDBJ whole genome shotgun (WGS) entry which is preliminary data.</text>
</comment>
<protein>
    <recommendedName>
        <fullName evidence="3">DUF222 domain-containing protein</fullName>
    </recommendedName>
</protein>
<evidence type="ECO:0008006" key="3">
    <source>
        <dbReference type="Google" id="ProtNLM"/>
    </source>
</evidence>
<reference evidence="1 2" key="1">
    <citation type="submission" date="2015-09" db="EMBL/GenBank/DDBJ databases">
        <title>Genome Sequences of Mycobacterium immunogenum Isolates, Recuperated from a Chloraminated Drinking Water Distribution System Simulator Subjected to Episodes of Nitrification.</title>
        <authorList>
            <person name="Gomez-Alvarez V."/>
            <person name="Revetta R.P."/>
        </authorList>
    </citation>
    <scope>NUCLEOTIDE SEQUENCE [LARGE SCALE GENOMIC DNA]</scope>
    <source>
        <strain evidence="1 2">H076</strain>
    </source>
</reference>
<dbReference type="Proteomes" id="UP000037962">
    <property type="component" value="Unassembled WGS sequence"/>
</dbReference>
<organism evidence="1 2">
    <name type="scientific">Mycobacteroides immunogenum</name>
    <dbReference type="NCBI Taxonomy" id="83262"/>
    <lineage>
        <taxon>Bacteria</taxon>
        <taxon>Bacillati</taxon>
        <taxon>Actinomycetota</taxon>
        <taxon>Actinomycetes</taxon>
        <taxon>Mycobacteriales</taxon>
        <taxon>Mycobacteriaceae</taxon>
        <taxon>Mycobacteroides</taxon>
    </lineage>
</organism>
<accession>A0ABR5LKM3</accession>
<gene>
    <name evidence="1" type="ORF">AN912_25745</name>
</gene>
<dbReference type="EMBL" id="LJFS01000047">
    <property type="protein sequence ID" value="KPG26245.1"/>
    <property type="molecule type" value="Genomic_DNA"/>
</dbReference>